<gene>
    <name evidence="1" type="ORF">AVEN_139515_1</name>
</gene>
<accession>A0A4Y2U760</accession>
<sequence>MDSTCPIDKSVVIGYLIPDTPIDIFTQILRFNLLPKTRDLKIQERPSSPFKGNQISLPPQKPAMTDGTLRILRKHLYSPDPSGRTTLKTKVCAVGVKSITLNKRGWKLHRDIPEGPPSFACKDVWDIPIS</sequence>
<organism evidence="1 2">
    <name type="scientific">Araneus ventricosus</name>
    <name type="common">Orbweaver spider</name>
    <name type="synonym">Epeira ventricosa</name>
    <dbReference type="NCBI Taxonomy" id="182803"/>
    <lineage>
        <taxon>Eukaryota</taxon>
        <taxon>Metazoa</taxon>
        <taxon>Ecdysozoa</taxon>
        <taxon>Arthropoda</taxon>
        <taxon>Chelicerata</taxon>
        <taxon>Arachnida</taxon>
        <taxon>Araneae</taxon>
        <taxon>Araneomorphae</taxon>
        <taxon>Entelegynae</taxon>
        <taxon>Araneoidea</taxon>
        <taxon>Araneidae</taxon>
        <taxon>Araneus</taxon>
    </lineage>
</organism>
<dbReference type="EMBL" id="BGPR01033481">
    <property type="protein sequence ID" value="GBO07427.1"/>
    <property type="molecule type" value="Genomic_DNA"/>
</dbReference>
<reference evidence="1 2" key="1">
    <citation type="journal article" date="2019" name="Sci. Rep.">
        <title>Orb-weaving spider Araneus ventricosus genome elucidates the spidroin gene catalogue.</title>
        <authorList>
            <person name="Kono N."/>
            <person name="Nakamura H."/>
            <person name="Ohtoshi R."/>
            <person name="Moran D.A.P."/>
            <person name="Shinohara A."/>
            <person name="Yoshida Y."/>
            <person name="Fujiwara M."/>
            <person name="Mori M."/>
            <person name="Tomita M."/>
            <person name="Arakawa K."/>
        </authorList>
    </citation>
    <scope>NUCLEOTIDE SEQUENCE [LARGE SCALE GENOMIC DNA]</scope>
</reference>
<dbReference type="AlphaFoldDB" id="A0A4Y2U760"/>
<evidence type="ECO:0000313" key="2">
    <source>
        <dbReference type="Proteomes" id="UP000499080"/>
    </source>
</evidence>
<keyword evidence="2" id="KW-1185">Reference proteome</keyword>
<comment type="caution">
    <text evidence="1">The sequence shown here is derived from an EMBL/GenBank/DDBJ whole genome shotgun (WGS) entry which is preliminary data.</text>
</comment>
<name>A0A4Y2U760_ARAVE</name>
<dbReference type="Proteomes" id="UP000499080">
    <property type="component" value="Unassembled WGS sequence"/>
</dbReference>
<proteinExistence type="predicted"/>
<evidence type="ECO:0000313" key="1">
    <source>
        <dbReference type="EMBL" id="GBO07427.1"/>
    </source>
</evidence>
<protein>
    <submittedName>
        <fullName evidence="1">Uncharacterized protein</fullName>
    </submittedName>
</protein>